<feature type="region of interest" description="Disordered" evidence="1">
    <location>
        <begin position="406"/>
        <end position="481"/>
    </location>
</feature>
<feature type="region of interest" description="Disordered" evidence="1">
    <location>
        <begin position="142"/>
        <end position="182"/>
    </location>
</feature>
<gene>
    <name evidence="2" type="ORF">WMSIL1_LOCUS8893</name>
</gene>
<feature type="compositionally biased region" description="Polar residues" evidence="1">
    <location>
        <begin position="160"/>
        <end position="174"/>
    </location>
</feature>
<proteinExistence type="predicted"/>
<evidence type="ECO:0000313" key="2">
    <source>
        <dbReference type="EMBL" id="VUZ49909.1"/>
    </source>
</evidence>
<dbReference type="EMBL" id="CABIJS010000333">
    <property type="protein sequence ID" value="VUZ49909.1"/>
    <property type="molecule type" value="Genomic_DNA"/>
</dbReference>
<dbReference type="SUPFAM" id="SSF50729">
    <property type="entry name" value="PH domain-like"/>
    <property type="match status" value="1"/>
</dbReference>
<feature type="region of interest" description="Disordered" evidence="1">
    <location>
        <begin position="206"/>
        <end position="233"/>
    </location>
</feature>
<dbReference type="InterPro" id="IPR011993">
    <property type="entry name" value="PH-like_dom_sf"/>
</dbReference>
<evidence type="ECO:0000256" key="1">
    <source>
        <dbReference type="SAM" id="MobiDB-lite"/>
    </source>
</evidence>
<organism evidence="2 3">
    <name type="scientific">Hymenolepis diminuta</name>
    <name type="common">Rat tapeworm</name>
    <dbReference type="NCBI Taxonomy" id="6216"/>
    <lineage>
        <taxon>Eukaryota</taxon>
        <taxon>Metazoa</taxon>
        <taxon>Spiralia</taxon>
        <taxon>Lophotrochozoa</taxon>
        <taxon>Platyhelminthes</taxon>
        <taxon>Cestoda</taxon>
        <taxon>Eucestoda</taxon>
        <taxon>Cyclophyllidea</taxon>
        <taxon>Hymenolepididae</taxon>
        <taxon>Hymenolepis</taxon>
    </lineage>
</organism>
<dbReference type="PANTHER" id="PTHR45924">
    <property type="entry name" value="FI17866P1"/>
    <property type="match status" value="1"/>
</dbReference>
<dbReference type="PANTHER" id="PTHR45924:SF2">
    <property type="entry name" value="FI17866P1"/>
    <property type="match status" value="1"/>
</dbReference>
<feature type="compositionally biased region" description="Low complexity" evidence="1">
    <location>
        <begin position="350"/>
        <end position="368"/>
    </location>
</feature>
<feature type="compositionally biased region" description="Polar residues" evidence="1">
    <location>
        <begin position="142"/>
        <end position="152"/>
    </location>
</feature>
<dbReference type="GO" id="GO:0005085">
    <property type="term" value="F:guanyl-nucleotide exchange factor activity"/>
    <property type="evidence" value="ECO:0007669"/>
    <property type="project" value="TreeGrafter"/>
</dbReference>
<feature type="region of interest" description="Disordered" evidence="1">
    <location>
        <begin position="346"/>
        <end position="384"/>
    </location>
</feature>
<protein>
    <submittedName>
        <fullName evidence="2">Uncharacterized protein</fullName>
    </submittedName>
</protein>
<dbReference type="AlphaFoldDB" id="A0A564YSD8"/>
<keyword evidence="3" id="KW-1185">Reference proteome</keyword>
<dbReference type="Proteomes" id="UP000321570">
    <property type="component" value="Unassembled WGS sequence"/>
</dbReference>
<dbReference type="GO" id="GO:0031267">
    <property type="term" value="F:small GTPase binding"/>
    <property type="evidence" value="ECO:0007669"/>
    <property type="project" value="TreeGrafter"/>
</dbReference>
<feature type="non-terminal residue" evidence="2">
    <location>
        <position position="1"/>
    </location>
</feature>
<reference evidence="2 3" key="1">
    <citation type="submission" date="2019-07" db="EMBL/GenBank/DDBJ databases">
        <authorList>
            <person name="Jastrzebski P J."/>
            <person name="Paukszto L."/>
            <person name="Jastrzebski P J."/>
        </authorList>
    </citation>
    <scope>NUCLEOTIDE SEQUENCE [LARGE SCALE GENOMIC DNA]</scope>
    <source>
        <strain evidence="2 3">WMS-il1</strain>
    </source>
</reference>
<feature type="compositionally biased region" description="Polar residues" evidence="1">
    <location>
        <begin position="441"/>
        <end position="451"/>
    </location>
</feature>
<name>A0A564YSD8_HYMDI</name>
<sequence length="481" mass="52425">STPNLTDLQSNSGEGLQSVLEIRDIISCNNLMLIECIDKDPLAFHILPFNNPNAQKTLQAVNAEVKHLWCREIKRVILENFDAAIPEKAKHLMLHMEDIYPKSKSSDVGNHALEELEEEQIPRRKGSNVLTAIFKRKNRTIRASSVTESPTSKGHPVQSAVITDNASDSDNTYNECDVSEEHDTDAEHVALVQDAWNALMAKHSSSINNHPSSPPTVPVLFPQNSSLSSPPANQKDFGCVDIEDEDDFRCIAVEINEERFAVDLPSPVKLPEFKPTSPPKGYVNGSGPNPTGTSIFIECQEASQYDTVTFGRAYEQYIAKTRSMATLSPGEMDEILRPLLNLPEDFHFTSSPSGNGKSTSNGNGMNGNRLPTLASSEDCSETSSLTSSSSVISVCQLVSQIAIDLSSKAPSRKSHRPPPPKVSTTQTKLSKEINGPPPVTATVQNEATKVTSLRKHSAPPPSVKAPKLKPPRTMVSTKVDV</sequence>
<dbReference type="Gene3D" id="2.30.29.30">
    <property type="entry name" value="Pleckstrin-homology domain (PH domain)/Phosphotyrosine-binding domain (PTB)"/>
    <property type="match status" value="1"/>
</dbReference>
<feature type="compositionally biased region" description="Low complexity" evidence="1">
    <location>
        <begin position="375"/>
        <end position="384"/>
    </location>
</feature>
<feature type="non-terminal residue" evidence="2">
    <location>
        <position position="481"/>
    </location>
</feature>
<accession>A0A564YSD8</accession>
<feature type="compositionally biased region" description="Polar residues" evidence="1">
    <location>
        <begin position="222"/>
        <end position="232"/>
    </location>
</feature>
<evidence type="ECO:0000313" key="3">
    <source>
        <dbReference type="Proteomes" id="UP000321570"/>
    </source>
</evidence>